<keyword evidence="1" id="KW-0472">Membrane</keyword>
<reference evidence="4" key="1">
    <citation type="submission" date="2016-06" db="UniProtKB">
        <authorList>
            <consortium name="WormBaseParasite"/>
        </authorList>
    </citation>
    <scope>IDENTIFICATION</scope>
</reference>
<dbReference type="WBParaSite" id="GPUH_0000186301-mRNA-1">
    <property type="protein sequence ID" value="GPUH_0000186301-mRNA-1"/>
    <property type="gene ID" value="GPUH_0000186301"/>
</dbReference>
<gene>
    <name evidence="2" type="ORF">GPUH_LOCUS1857</name>
</gene>
<evidence type="ECO:0000256" key="1">
    <source>
        <dbReference type="SAM" id="Phobius"/>
    </source>
</evidence>
<proteinExistence type="predicted"/>
<dbReference type="Proteomes" id="UP000271098">
    <property type="component" value="Unassembled WGS sequence"/>
</dbReference>
<sequence>MTTFASTSHCLKRNEFEENGPSGLSLRKYRHSCKIDLAIAVFVIALLTPNWTIIDFTNTDLEEIHVQLGVWGEWRTKTNGTKQTGMLAFAE</sequence>
<name>A0A183CZG7_9BILA</name>
<organism evidence="4">
    <name type="scientific">Gongylonema pulchrum</name>
    <dbReference type="NCBI Taxonomy" id="637853"/>
    <lineage>
        <taxon>Eukaryota</taxon>
        <taxon>Metazoa</taxon>
        <taxon>Ecdysozoa</taxon>
        <taxon>Nematoda</taxon>
        <taxon>Chromadorea</taxon>
        <taxon>Rhabditida</taxon>
        <taxon>Spirurina</taxon>
        <taxon>Spiruromorpha</taxon>
        <taxon>Spiruroidea</taxon>
        <taxon>Gongylonematidae</taxon>
        <taxon>Gongylonema</taxon>
    </lineage>
</organism>
<dbReference type="EMBL" id="UYRT01002482">
    <property type="protein sequence ID" value="VDK31108.1"/>
    <property type="molecule type" value="Genomic_DNA"/>
</dbReference>
<evidence type="ECO:0000313" key="4">
    <source>
        <dbReference type="WBParaSite" id="GPUH_0000186301-mRNA-1"/>
    </source>
</evidence>
<keyword evidence="1" id="KW-1133">Transmembrane helix</keyword>
<dbReference type="OrthoDB" id="5917530at2759"/>
<protein>
    <submittedName>
        <fullName evidence="4">Neur_chan_LBD domain-containing protein</fullName>
    </submittedName>
</protein>
<reference evidence="2 3" key="2">
    <citation type="submission" date="2018-11" db="EMBL/GenBank/DDBJ databases">
        <authorList>
            <consortium name="Pathogen Informatics"/>
        </authorList>
    </citation>
    <scope>NUCLEOTIDE SEQUENCE [LARGE SCALE GENOMIC DNA]</scope>
</reference>
<keyword evidence="1" id="KW-0812">Transmembrane</keyword>
<evidence type="ECO:0000313" key="2">
    <source>
        <dbReference type="EMBL" id="VDK31108.1"/>
    </source>
</evidence>
<accession>A0A183CZG7</accession>
<feature type="transmembrane region" description="Helical" evidence="1">
    <location>
        <begin position="35"/>
        <end position="54"/>
    </location>
</feature>
<keyword evidence="3" id="KW-1185">Reference proteome</keyword>
<dbReference type="AlphaFoldDB" id="A0A183CZG7"/>
<evidence type="ECO:0000313" key="3">
    <source>
        <dbReference type="Proteomes" id="UP000271098"/>
    </source>
</evidence>